<comment type="caution">
    <text evidence="8">The sequence shown here is derived from an EMBL/GenBank/DDBJ whole genome shotgun (WGS) entry which is preliminary data.</text>
</comment>
<dbReference type="AlphaFoldDB" id="A0A841HF07"/>
<accession>A0A841HF07</accession>
<evidence type="ECO:0000256" key="3">
    <source>
        <dbReference type="ARBA" id="ARBA00023143"/>
    </source>
</evidence>
<dbReference type="Pfam" id="PF00460">
    <property type="entry name" value="Flg_bb_rod"/>
    <property type="match status" value="1"/>
</dbReference>
<evidence type="ECO:0000313" key="8">
    <source>
        <dbReference type="EMBL" id="MBB6091164.1"/>
    </source>
</evidence>
<dbReference type="Proteomes" id="UP000588068">
    <property type="component" value="Unassembled WGS sequence"/>
</dbReference>
<evidence type="ECO:0000256" key="1">
    <source>
        <dbReference type="ARBA" id="ARBA00004117"/>
    </source>
</evidence>
<proteinExistence type="inferred from homology"/>
<comment type="subcellular location">
    <subcellularLocation>
        <location evidence="1 4">Bacterial flagellum basal body</location>
    </subcellularLocation>
</comment>
<keyword evidence="8" id="KW-0966">Cell projection</keyword>
<gene>
    <name evidence="8" type="ORF">HNQ60_000010</name>
</gene>
<protein>
    <submittedName>
        <fullName evidence="8">Flagellar basal-body rod protein FlgG</fullName>
    </submittedName>
</protein>
<feature type="domain" description="Flagellar hook protein FlgE/F/G-like D1" evidence="7">
    <location>
        <begin position="87"/>
        <end position="150"/>
    </location>
</feature>
<dbReference type="RefSeq" id="WP_184328980.1">
    <property type="nucleotide sequence ID" value="NZ_JACHHZ010000001.1"/>
</dbReference>
<evidence type="ECO:0000259" key="6">
    <source>
        <dbReference type="Pfam" id="PF06429"/>
    </source>
</evidence>
<dbReference type="Pfam" id="PF06429">
    <property type="entry name" value="Flg_bbr_C"/>
    <property type="match status" value="1"/>
</dbReference>
<dbReference type="InterPro" id="IPR020013">
    <property type="entry name" value="Flagellar_FlgE/F/G"/>
</dbReference>
<keyword evidence="8" id="KW-0969">Cilium</keyword>
<dbReference type="InterPro" id="IPR001444">
    <property type="entry name" value="Flag_bb_rod_N"/>
</dbReference>
<dbReference type="PROSITE" id="PS00588">
    <property type="entry name" value="FLAGELLA_BB_ROD"/>
    <property type="match status" value="1"/>
</dbReference>
<dbReference type="InterPro" id="IPR053967">
    <property type="entry name" value="LlgE_F_G-like_D1"/>
</dbReference>
<keyword evidence="3 4" id="KW-0975">Bacterial flagellum</keyword>
<dbReference type="EMBL" id="JACHHZ010000001">
    <property type="protein sequence ID" value="MBB6091164.1"/>
    <property type="molecule type" value="Genomic_DNA"/>
</dbReference>
<reference evidence="8 9" key="1">
    <citation type="submission" date="2020-08" db="EMBL/GenBank/DDBJ databases">
        <title>Genomic Encyclopedia of Type Strains, Phase IV (KMG-IV): sequencing the most valuable type-strain genomes for metagenomic binning, comparative biology and taxonomic classification.</title>
        <authorList>
            <person name="Goeker M."/>
        </authorList>
    </citation>
    <scope>NUCLEOTIDE SEQUENCE [LARGE SCALE GENOMIC DNA]</scope>
    <source>
        <strain evidence="8 9">DSM 26723</strain>
    </source>
</reference>
<feature type="domain" description="Flagellar basal body rod protein N-terminal" evidence="5">
    <location>
        <begin position="5"/>
        <end position="35"/>
    </location>
</feature>
<dbReference type="GO" id="GO:0009425">
    <property type="term" value="C:bacterial-type flagellum basal body"/>
    <property type="evidence" value="ECO:0007669"/>
    <property type="project" value="UniProtKB-SubCell"/>
</dbReference>
<evidence type="ECO:0000259" key="5">
    <source>
        <dbReference type="Pfam" id="PF00460"/>
    </source>
</evidence>
<dbReference type="PANTHER" id="PTHR30435">
    <property type="entry name" value="FLAGELLAR PROTEIN"/>
    <property type="match status" value="1"/>
</dbReference>
<dbReference type="Pfam" id="PF22692">
    <property type="entry name" value="LlgE_F_G_D1"/>
    <property type="match status" value="1"/>
</dbReference>
<evidence type="ECO:0000259" key="7">
    <source>
        <dbReference type="Pfam" id="PF22692"/>
    </source>
</evidence>
<dbReference type="InterPro" id="IPR019776">
    <property type="entry name" value="Flagellar_basal_body_rod_CS"/>
</dbReference>
<feature type="domain" description="Flagellar basal-body/hook protein C-terminal" evidence="6">
    <location>
        <begin position="208"/>
        <end position="250"/>
    </location>
</feature>
<dbReference type="InterPro" id="IPR037925">
    <property type="entry name" value="FlgE/F/G-like"/>
</dbReference>
<evidence type="ECO:0000313" key="9">
    <source>
        <dbReference type="Proteomes" id="UP000588068"/>
    </source>
</evidence>
<sequence length="253" mass="27020">MFDALQVAAVGLQAQKERLDTLANNLANVSTTAFKRQSVDFASILDRAPRATRGEPVATPEAHESRVLRVDTAQGDVHETGRALDIAIVGPGFLEVALPGQRTGYSRTGALKIGANGDLVLASGHVLKADIRAPSDASSIEVLADGRVMALIADDTTPTLLGQIELAVFRNAEALQYRGEGIFTAPDDADPTRIVPGEDGAAPLAVRSLEGSNVRMTDELVTLMLVQRVYELNSRVFQTADELMSMTNNLRRG</sequence>
<comment type="similarity">
    <text evidence="2 4">Belongs to the flagella basal body rod proteins family.</text>
</comment>
<name>A0A841HF07_9GAMM</name>
<dbReference type="PANTHER" id="PTHR30435:SF19">
    <property type="entry name" value="FLAGELLAR BASAL-BODY ROD PROTEIN FLGG"/>
    <property type="match status" value="1"/>
</dbReference>
<dbReference type="SUPFAM" id="SSF117143">
    <property type="entry name" value="Flagellar hook protein flgE"/>
    <property type="match status" value="1"/>
</dbReference>
<keyword evidence="9" id="KW-1185">Reference proteome</keyword>
<evidence type="ECO:0000256" key="2">
    <source>
        <dbReference type="ARBA" id="ARBA00009677"/>
    </source>
</evidence>
<dbReference type="GO" id="GO:0071978">
    <property type="term" value="P:bacterial-type flagellum-dependent swarming motility"/>
    <property type="evidence" value="ECO:0007669"/>
    <property type="project" value="TreeGrafter"/>
</dbReference>
<evidence type="ECO:0000256" key="4">
    <source>
        <dbReference type="RuleBase" id="RU362116"/>
    </source>
</evidence>
<dbReference type="InterPro" id="IPR010930">
    <property type="entry name" value="Flg_bb/hook_C_dom"/>
</dbReference>
<keyword evidence="8" id="KW-0282">Flagellum</keyword>
<dbReference type="NCBIfam" id="TIGR03506">
    <property type="entry name" value="FlgEFG_subfam"/>
    <property type="match status" value="1"/>
</dbReference>
<organism evidence="8 9">
    <name type="scientific">Povalibacter uvarum</name>
    <dbReference type="NCBI Taxonomy" id="732238"/>
    <lineage>
        <taxon>Bacteria</taxon>
        <taxon>Pseudomonadati</taxon>
        <taxon>Pseudomonadota</taxon>
        <taxon>Gammaproteobacteria</taxon>
        <taxon>Steroidobacterales</taxon>
        <taxon>Steroidobacteraceae</taxon>
        <taxon>Povalibacter</taxon>
    </lineage>
</organism>